<keyword evidence="3" id="KW-0520">NAD</keyword>
<dbReference type="PANTHER" id="PTHR37839">
    <property type="entry name" value="NA(+)-TRANSLOCATING NADH-QUINONE REDUCTASE SUBUNIT A"/>
    <property type="match status" value="1"/>
</dbReference>
<keyword evidence="5" id="KW-0406">Ion transport</keyword>
<dbReference type="InterPro" id="IPR056148">
    <property type="entry name" value="NQRA_2nd"/>
</dbReference>
<feature type="domain" description="NqrA second alpha/beta" evidence="10">
    <location>
        <begin position="118"/>
        <end position="260"/>
    </location>
</feature>
<evidence type="ECO:0000259" key="10">
    <source>
        <dbReference type="Pfam" id="PF24836"/>
    </source>
</evidence>
<dbReference type="InterPro" id="IPR022615">
    <property type="entry name" value="NqrA_C_domain"/>
</dbReference>
<feature type="domain" description="NqrA N-terminal barrel-sandwich hybrid" evidence="8">
    <location>
        <begin position="5"/>
        <end position="97"/>
    </location>
</feature>
<evidence type="ECO:0000256" key="6">
    <source>
        <dbReference type="ARBA" id="ARBA00023075"/>
    </source>
</evidence>
<proteinExistence type="inferred from homology"/>
<keyword evidence="11" id="KW-0560">Oxidoreductase</keyword>
<evidence type="ECO:0000259" key="9">
    <source>
        <dbReference type="Pfam" id="PF11973"/>
    </source>
</evidence>
<keyword evidence="1" id="KW-0813">Transport</keyword>
<keyword evidence="6" id="KW-0830">Ubiquinone</keyword>
<dbReference type="Pfam" id="PF05896">
    <property type="entry name" value="NQRA_N"/>
    <property type="match status" value="1"/>
</dbReference>
<keyword evidence="7" id="KW-0739">Sodium transport</keyword>
<dbReference type="HAMAP" id="MF_00425">
    <property type="entry name" value="NqrA"/>
    <property type="match status" value="1"/>
</dbReference>
<keyword evidence="2" id="KW-1278">Translocase</keyword>
<dbReference type="GO" id="GO:0006814">
    <property type="term" value="P:sodium ion transport"/>
    <property type="evidence" value="ECO:0007669"/>
    <property type="project" value="UniProtKB-KW"/>
</dbReference>
<evidence type="ECO:0000256" key="7">
    <source>
        <dbReference type="ARBA" id="ARBA00023201"/>
    </source>
</evidence>
<evidence type="ECO:0000256" key="3">
    <source>
        <dbReference type="ARBA" id="ARBA00023027"/>
    </source>
</evidence>
<accession>A0A3B1CX94</accession>
<evidence type="ECO:0000313" key="11">
    <source>
        <dbReference type="EMBL" id="VAX35276.1"/>
    </source>
</evidence>
<evidence type="ECO:0000259" key="8">
    <source>
        <dbReference type="Pfam" id="PF05896"/>
    </source>
</evidence>
<dbReference type="EC" id="1.6.5.8" evidence="11"/>
<dbReference type="NCBIfam" id="TIGR01936">
    <property type="entry name" value="nqrA"/>
    <property type="match status" value="1"/>
</dbReference>
<sequence>MSLFQIKKGKDIKLKGAAEKKIVDISLPKQAAIQPSDFRGMKPRLAVKVDSVVKVGSTILTDKVVEGLKVVSPISGKVVAINRGAKRALLSIVIETDAKQEAESFQKLTRNEIKNISKKSAEKFLMDGGLWPVIRQRPFSKIANPSDKPKSIFIHAMNSEPLASDVDFILEGKEDEFQVGIDIIKSLTDGTVYICTDHGAKSKALTQVNNAEIHQFAGVHPAGNVSTHIHRVDPINKGEHIWYIEAQDVLRIAALFLSGEYSAERVVAVTGEGVKNRIYAKTIVGVPVSVLLQGSNLEGMRCISGSILAGSVIGKDGFVRFYDSQITVIPEGGERKLLGWMDPGVNKYTFSHAFLSAFLPEKEVSLDADENGSHRAIVMNHVYDQYVAIDIMVYFLLKAVISENIEEAEALGILECDEEDFALCTVACPSKIDVGKIIREGLELIEKEG</sequence>
<name>A0A3B1CX94_9ZZZZ</name>
<keyword evidence="4" id="KW-0915">Sodium</keyword>
<dbReference type="PANTHER" id="PTHR37839:SF1">
    <property type="entry name" value="NA(+)-TRANSLOCATING NADH-QUINONE REDUCTASE SUBUNIT A"/>
    <property type="match status" value="1"/>
</dbReference>
<dbReference type="EMBL" id="UOGJ01000039">
    <property type="protein sequence ID" value="VAX35276.1"/>
    <property type="molecule type" value="Genomic_DNA"/>
</dbReference>
<dbReference type="GO" id="GO:0016655">
    <property type="term" value="F:oxidoreductase activity, acting on NAD(P)H, quinone or similar compound as acceptor"/>
    <property type="evidence" value="ECO:0007669"/>
    <property type="project" value="InterPro"/>
</dbReference>
<organism evidence="11">
    <name type="scientific">hydrothermal vent metagenome</name>
    <dbReference type="NCBI Taxonomy" id="652676"/>
    <lineage>
        <taxon>unclassified sequences</taxon>
        <taxon>metagenomes</taxon>
        <taxon>ecological metagenomes</taxon>
    </lineage>
</organism>
<feature type="domain" description="Na(+)-translocating NADH-quinone reductase subunit A C-terminal" evidence="9">
    <location>
        <begin position="266"/>
        <end position="311"/>
    </location>
</feature>
<protein>
    <submittedName>
        <fullName evidence="11">Na(+)-translocating NADH-quinone reductase subunit A</fullName>
        <ecNumber evidence="11">1.6.5.8</ecNumber>
    </submittedName>
</protein>
<dbReference type="AlphaFoldDB" id="A0A3B1CX94"/>
<dbReference type="InterPro" id="IPR056147">
    <property type="entry name" value="NQRA_N"/>
</dbReference>
<reference evidence="11" key="1">
    <citation type="submission" date="2018-06" db="EMBL/GenBank/DDBJ databases">
        <authorList>
            <person name="Zhirakovskaya E."/>
        </authorList>
    </citation>
    <scope>NUCLEOTIDE SEQUENCE</scope>
</reference>
<evidence type="ECO:0000256" key="1">
    <source>
        <dbReference type="ARBA" id="ARBA00022448"/>
    </source>
</evidence>
<dbReference type="NCBIfam" id="NF003761">
    <property type="entry name" value="PRK05352.1-4"/>
    <property type="match status" value="1"/>
</dbReference>
<evidence type="ECO:0000256" key="4">
    <source>
        <dbReference type="ARBA" id="ARBA00023053"/>
    </source>
</evidence>
<dbReference type="Pfam" id="PF11973">
    <property type="entry name" value="NQRA_SLBB"/>
    <property type="match status" value="1"/>
</dbReference>
<gene>
    <name evidence="11" type="ORF">MNBD_UNCLBAC01-1734</name>
</gene>
<dbReference type="InterPro" id="IPR008703">
    <property type="entry name" value="NqrA"/>
</dbReference>
<evidence type="ECO:0000256" key="2">
    <source>
        <dbReference type="ARBA" id="ARBA00022967"/>
    </source>
</evidence>
<evidence type="ECO:0000256" key="5">
    <source>
        <dbReference type="ARBA" id="ARBA00023065"/>
    </source>
</evidence>
<dbReference type="Pfam" id="PF24836">
    <property type="entry name" value="NQRA_2nd"/>
    <property type="match status" value="1"/>
</dbReference>